<organism evidence="2 3">
    <name type="scientific">Chryseobacterium salviniae</name>
    <dbReference type="NCBI Taxonomy" id="3101750"/>
    <lineage>
        <taxon>Bacteria</taxon>
        <taxon>Pseudomonadati</taxon>
        <taxon>Bacteroidota</taxon>
        <taxon>Flavobacteriia</taxon>
        <taxon>Flavobacteriales</taxon>
        <taxon>Weeksellaceae</taxon>
        <taxon>Chryseobacterium group</taxon>
        <taxon>Chryseobacterium</taxon>
    </lineage>
</organism>
<protein>
    <submittedName>
        <fullName evidence="2">Uncharacterized protein</fullName>
    </submittedName>
</protein>
<proteinExistence type="predicted"/>
<keyword evidence="1" id="KW-0812">Transmembrane</keyword>
<name>A0ABU6HVW9_9FLAO</name>
<evidence type="ECO:0000313" key="2">
    <source>
        <dbReference type="EMBL" id="MEC3877023.1"/>
    </source>
</evidence>
<accession>A0ABU6HVW9</accession>
<dbReference type="EMBL" id="JAYLAA010000048">
    <property type="protein sequence ID" value="MEC3877023.1"/>
    <property type="molecule type" value="Genomic_DNA"/>
</dbReference>
<reference evidence="2 3" key="1">
    <citation type="submission" date="2024-01" db="EMBL/GenBank/DDBJ databases">
        <title>Chryseobacterium sp. T9W2-O.</title>
        <authorList>
            <person name="Maltman C."/>
        </authorList>
    </citation>
    <scope>NUCLEOTIDE SEQUENCE [LARGE SCALE GENOMIC DNA]</scope>
    <source>
        <strain evidence="2 3">T9W2-O</strain>
    </source>
</reference>
<feature type="transmembrane region" description="Helical" evidence="1">
    <location>
        <begin position="12"/>
        <end position="30"/>
    </location>
</feature>
<evidence type="ECO:0000313" key="3">
    <source>
        <dbReference type="Proteomes" id="UP001348397"/>
    </source>
</evidence>
<evidence type="ECO:0000256" key="1">
    <source>
        <dbReference type="SAM" id="Phobius"/>
    </source>
</evidence>
<keyword evidence="3" id="KW-1185">Reference proteome</keyword>
<comment type="caution">
    <text evidence="2">The sequence shown here is derived from an EMBL/GenBank/DDBJ whole genome shotgun (WGS) entry which is preliminary data.</text>
</comment>
<dbReference type="RefSeq" id="WP_326321736.1">
    <property type="nucleotide sequence ID" value="NZ_JAYLAA010000048.1"/>
</dbReference>
<keyword evidence="1" id="KW-0472">Membrane</keyword>
<dbReference type="Proteomes" id="UP001348397">
    <property type="component" value="Unassembled WGS sequence"/>
</dbReference>
<gene>
    <name evidence="2" type="ORF">SOP96_15000</name>
</gene>
<sequence length="61" mass="6557">MNVLLINAYQILTVFLAIAVLYAAAIAILFKNRAGILHYLALILFPVVGPLGIVVGNCTMK</sequence>
<feature type="transmembrane region" description="Helical" evidence="1">
    <location>
        <begin position="36"/>
        <end position="56"/>
    </location>
</feature>
<keyword evidence="1" id="KW-1133">Transmembrane helix</keyword>